<dbReference type="SUPFAM" id="SSF53850">
    <property type="entry name" value="Periplasmic binding protein-like II"/>
    <property type="match status" value="1"/>
</dbReference>
<dbReference type="GO" id="GO:0006355">
    <property type="term" value="P:regulation of DNA-templated transcription"/>
    <property type="evidence" value="ECO:0007669"/>
    <property type="project" value="TreeGrafter"/>
</dbReference>
<dbReference type="Pfam" id="PF03466">
    <property type="entry name" value="LysR_substrate"/>
    <property type="match status" value="1"/>
</dbReference>
<dbReference type="AlphaFoldDB" id="A0A645FBB4"/>
<feature type="domain" description="LysR substrate-binding" evidence="1">
    <location>
        <begin position="8"/>
        <end position="138"/>
    </location>
</feature>
<evidence type="ECO:0000313" key="2">
    <source>
        <dbReference type="EMBL" id="MPN11557.1"/>
    </source>
</evidence>
<dbReference type="PANTHER" id="PTHR30419">
    <property type="entry name" value="HTH-TYPE TRANSCRIPTIONAL REGULATOR YBHD"/>
    <property type="match status" value="1"/>
</dbReference>
<comment type="caution">
    <text evidence="2">The sequence shown here is derived from an EMBL/GenBank/DDBJ whole genome shotgun (WGS) entry which is preliminary data.</text>
</comment>
<dbReference type="CDD" id="cd05466">
    <property type="entry name" value="PBP2_LTTR_substrate"/>
    <property type="match status" value="1"/>
</dbReference>
<dbReference type="GO" id="GO:0005829">
    <property type="term" value="C:cytosol"/>
    <property type="evidence" value="ECO:0007669"/>
    <property type="project" value="TreeGrafter"/>
</dbReference>
<organism evidence="2">
    <name type="scientific">bioreactor metagenome</name>
    <dbReference type="NCBI Taxonomy" id="1076179"/>
    <lineage>
        <taxon>unclassified sequences</taxon>
        <taxon>metagenomes</taxon>
        <taxon>ecological metagenomes</taxon>
    </lineage>
</organism>
<proteinExistence type="predicted"/>
<accession>A0A645FBB4</accession>
<dbReference type="EMBL" id="VSSQ01057779">
    <property type="protein sequence ID" value="MPN11557.1"/>
    <property type="molecule type" value="Genomic_DNA"/>
</dbReference>
<reference evidence="2" key="1">
    <citation type="submission" date="2019-08" db="EMBL/GenBank/DDBJ databases">
        <authorList>
            <person name="Kucharzyk K."/>
            <person name="Murdoch R.W."/>
            <person name="Higgins S."/>
            <person name="Loffler F."/>
        </authorList>
    </citation>
    <scope>NUCLEOTIDE SEQUENCE</scope>
</reference>
<gene>
    <name evidence="2" type="ORF">SDC9_158860</name>
</gene>
<dbReference type="PANTHER" id="PTHR30419:SF28">
    <property type="entry name" value="HTH-TYPE TRANSCRIPTIONAL REGULATOR BSDA"/>
    <property type="match status" value="1"/>
</dbReference>
<dbReference type="InterPro" id="IPR005119">
    <property type="entry name" value="LysR_subst-bd"/>
</dbReference>
<dbReference type="InterPro" id="IPR050950">
    <property type="entry name" value="HTH-type_LysR_regulators"/>
</dbReference>
<protein>
    <recommendedName>
        <fullName evidence="1">LysR substrate-binding domain-containing protein</fullName>
    </recommendedName>
</protein>
<evidence type="ECO:0000259" key="1">
    <source>
        <dbReference type="Pfam" id="PF03466"/>
    </source>
</evidence>
<sequence>MRLPAGVELETVPLEKDRLLVVLPEDHSLADCGRFPMKELEKNPFMLLEKGAKAEISEIFEQNHLTPQVRFTTWDDYAIMSMVENGLGISILPELILQRIPYRIVTKELEQPAYRIIGIAMRDQKSLSLAAKRFLDYLPYRKRVRDS</sequence>
<name>A0A645FBB4_9ZZZZ</name>
<dbReference type="Gene3D" id="3.40.190.290">
    <property type="match status" value="1"/>
</dbReference>